<dbReference type="PANTHER" id="PTHR48100:SF1">
    <property type="entry name" value="HISTIDINE PHOSPHATASE FAMILY PROTEIN-RELATED"/>
    <property type="match status" value="1"/>
</dbReference>
<organism evidence="3 4">
    <name type="scientific">Candidatus Lachnoclostridium pullistercoris</name>
    <dbReference type="NCBI Taxonomy" id="2838632"/>
    <lineage>
        <taxon>Bacteria</taxon>
        <taxon>Bacillati</taxon>
        <taxon>Bacillota</taxon>
        <taxon>Clostridia</taxon>
        <taxon>Lachnospirales</taxon>
        <taxon>Lachnospiraceae</taxon>
    </lineage>
</organism>
<proteinExistence type="predicted"/>
<dbReference type="CDD" id="cd07067">
    <property type="entry name" value="HP_PGM_like"/>
    <property type="match status" value="1"/>
</dbReference>
<dbReference type="InterPro" id="IPR013078">
    <property type="entry name" value="His_Pase_superF_clade-1"/>
</dbReference>
<evidence type="ECO:0000313" key="4">
    <source>
        <dbReference type="Proteomes" id="UP000823883"/>
    </source>
</evidence>
<dbReference type="Pfam" id="PF00300">
    <property type="entry name" value="His_Phos_1"/>
    <property type="match status" value="1"/>
</dbReference>
<evidence type="ECO:0000256" key="2">
    <source>
        <dbReference type="PIRSR" id="PIRSR613078-2"/>
    </source>
</evidence>
<feature type="active site" description="Tele-phosphohistidine intermediate" evidence="1">
    <location>
        <position position="8"/>
    </location>
</feature>
<dbReference type="GO" id="GO:0016791">
    <property type="term" value="F:phosphatase activity"/>
    <property type="evidence" value="ECO:0007669"/>
    <property type="project" value="TreeGrafter"/>
</dbReference>
<reference evidence="3" key="1">
    <citation type="journal article" date="2021" name="PeerJ">
        <title>Extensive microbial diversity within the chicken gut microbiome revealed by metagenomics and culture.</title>
        <authorList>
            <person name="Gilroy R."/>
            <person name="Ravi A."/>
            <person name="Getino M."/>
            <person name="Pursley I."/>
            <person name="Horton D.L."/>
            <person name="Alikhan N.F."/>
            <person name="Baker D."/>
            <person name="Gharbi K."/>
            <person name="Hall N."/>
            <person name="Watson M."/>
            <person name="Adriaenssens E.M."/>
            <person name="Foster-Nyarko E."/>
            <person name="Jarju S."/>
            <person name="Secka A."/>
            <person name="Antonio M."/>
            <person name="Oren A."/>
            <person name="Chaudhuri R.R."/>
            <person name="La Ragione R."/>
            <person name="Hildebrand F."/>
            <person name="Pallen M.J."/>
        </authorList>
    </citation>
    <scope>NUCLEOTIDE SEQUENCE</scope>
    <source>
        <strain evidence="3">CHK183-5548</strain>
    </source>
</reference>
<dbReference type="GO" id="GO:0005737">
    <property type="term" value="C:cytoplasm"/>
    <property type="evidence" value="ECO:0007669"/>
    <property type="project" value="TreeGrafter"/>
</dbReference>
<reference evidence="3" key="2">
    <citation type="submission" date="2021-04" db="EMBL/GenBank/DDBJ databases">
        <authorList>
            <person name="Gilroy R."/>
        </authorList>
    </citation>
    <scope>NUCLEOTIDE SEQUENCE</scope>
    <source>
        <strain evidence="3">CHK183-5548</strain>
    </source>
</reference>
<name>A0A9D2PDD2_9FIRM</name>
<gene>
    <name evidence="3" type="ORF">IAA04_08820</name>
</gene>
<feature type="binding site" evidence="2">
    <location>
        <position position="52"/>
    </location>
    <ligand>
        <name>substrate</name>
    </ligand>
</feature>
<protein>
    <submittedName>
        <fullName evidence="3">Histidine phosphatase family protein</fullName>
    </submittedName>
</protein>
<evidence type="ECO:0000256" key="1">
    <source>
        <dbReference type="PIRSR" id="PIRSR613078-1"/>
    </source>
</evidence>
<dbReference type="InterPro" id="IPR050275">
    <property type="entry name" value="PGM_Phosphatase"/>
</dbReference>
<dbReference type="SMART" id="SM00855">
    <property type="entry name" value="PGAM"/>
    <property type="match status" value="1"/>
</dbReference>
<comment type="caution">
    <text evidence="3">The sequence shown here is derived from an EMBL/GenBank/DDBJ whole genome shotgun (WGS) entry which is preliminary data.</text>
</comment>
<evidence type="ECO:0000313" key="3">
    <source>
        <dbReference type="EMBL" id="HJC48139.1"/>
    </source>
</evidence>
<dbReference type="Proteomes" id="UP000823883">
    <property type="component" value="Unassembled WGS sequence"/>
</dbReference>
<dbReference type="EMBL" id="DWWL01000056">
    <property type="protein sequence ID" value="HJC48139.1"/>
    <property type="molecule type" value="Genomic_DNA"/>
</dbReference>
<dbReference type="PANTHER" id="PTHR48100">
    <property type="entry name" value="BROAD-SPECIFICITY PHOSPHATASE YOR283W-RELATED"/>
    <property type="match status" value="1"/>
</dbReference>
<accession>A0A9D2PDD2</accession>
<sequence>MKLYLIRHGRQNSRLCNVNVPLSEAGKRQAELAGERLRGYGAEGIYASDLLRAEETAEIIRRFLPVPLNIRPGIREISFGELEGLTDEEIDRRFGAFKKEFEKMEKDLPYPGGECAKDVIRRALPVFQEIFDSGLSRAVMVTHGGVIRCMTAYYLGMDPARWRTLGKTLENCSITELEYREKTGTVTVERFNDYAHLEAFPELLRKNW</sequence>
<feature type="active site" description="Proton donor/acceptor" evidence="1">
    <location>
        <position position="76"/>
    </location>
</feature>
<dbReference type="Gene3D" id="3.40.50.1240">
    <property type="entry name" value="Phosphoglycerate mutase-like"/>
    <property type="match status" value="1"/>
</dbReference>
<dbReference type="InterPro" id="IPR029033">
    <property type="entry name" value="His_PPase_superfam"/>
</dbReference>
<dbReference type="SUPFAM" id="SSF53254">
    <property type="entry name" value="Phosphoglycerate mutase-like"/>
    <property type="match status" value="1"/>
</dbReference>
<dbReference type="AlphaFoldDB" id="A0A9D2PDD2"/>